<evidence type="ECO:0000313" key="3">
    <source>
        <dbReference type="Proteomes" id="UP000078503"/>
    </source>
</evidence>
<dbReference type="STRING" id="858640.A3K86_04450"/>
<proteinExistence type="predicted"/>
<accession>A0A178KLZ8</accession>
<comment type="caution">
    <text evidence="2">The sequence shown here is derived from an EMBL/GenBank/DDBJ whole genome shotgun (WGS) entry which is preliminary data.</text>
</comment>
<dbReference type="OrthoDB" id="1523598at2"/>
<evidence type="ECO:0000259" key="1">
    <source>
        <dbReference type="Pfam" id="PF01551"/>
    </source>
</evidence>
<feature type="domain" description="M23ase beta-sheet core" evidence="1">
    <location>
        <begin position="140"/>
        <end position="234"/>
    </location>
</feature>
<dbReference type="CDD" id="cd12797">
    <property type="entry name" value="M23_peptidase"/>
    <property type="match status" value="1"/>
</dbReference>
<dbReference type="InterPro" id="IPR016047">
    <property type="entry name" value="M23ase_b-sheet_dom"/>
</dbReference>
<name>A0A178KLZ8_9GAMM</name>
<dbReference type="GO" id="GO:0004222">
    <property type="term" value="F:metalloendopeptidase activity"/>
    <property type="evidence" value="ECO:0007669"/>
    <property type="project" value="TreeGrafter"/>
</dbReference>
<organism evidence="2 3">
    <name type="scientific">Photobacterium jeanii</name>
    <dbReference type="NCBI Taxonomy" id="858640"/>
    <lineage>
        <taxon>Bacteria</taxon>
        <taxon>Pseudomonadati</taxon>
        <taxon>Pseudomonadota</taxon>
        <taxon>Gammaproteobacteria</taxon>
        <taxon>Vibrionales</taxon>
        <taxon>Vibrionaceae</taxon>
        <taxon>Photobacterium</taxon>
    </lineage>
</organism>
<dbReference type="PANTHER" id="PTHR21666">
    <property type="entry name" value="PEPTIDASE-RELATED"/>
    <property type="match status" value="1"/>
</dbReference>
<reference evidence="2 3" key="1">
    <citation type="submission" date="2016-03" db="EMBL/GenBank/DDBJ databases">
        <title>Photobacterium proteolyticum sp. nov. a protease producing bacterium isolated from ocean sediments of Laizhou Bay.</title>
        <authorList>
            <person name="Li Y."/>
        </authorList>
    </citation>
    <scope>NUCLEOTIDE SEQUENCE [LARGE SCALE GENOMIC DNA]</scope>
    <source>
        <strain evidence="2 3">R-40508</strain>
    </source>
</reference>
<dbReference type="RefSeq" id="WP_068328284.1">
    <property type="nucleotide sequence ID" value="NZ_LVHF01000012.1"/>
</dbReference>
<protein>
    <recommendedName>
        <fullName evidence="1">M23ase beta-sheet core domain-containing protein</fullName>
    </recommendedName>
</protein>
<dbReference type="Proteomes" id="UP000078503">
    <property type="component" value="Unassembled WGS sequence"/>
</dbReference>
<keyword evidence="3" id="KW-1185">Reference proteome</keyword>
<evidence type="ECO:0000313" key="2">
    <source>
        <dbReference type="EMBL" id="OAN18156.1"/>
    </source>
</evidence>
<dbReference type="EMBL" id="LVHF01000012">
    <property type="protein sequence ID" value="OAN18156.1"/>
    <property type="molecule type" value="Genomic_DNA"/>
</dbReference>
<dbReference type="InterPro" id="IPR050570">
    <property type="entry name" value="Cell_wall_metabolism_enzyme"/>
</dbReference>
<dbReference type="Gene3D" id="2.70.70.10">
    <property type="entry name" value="Glucose Permease (Domain IIA)"/>
    <property type="match status" value="1"/>
</dbReference>
<dbReference type="Pfam" id="PF01551">
    <property type="entry name" value="Peptidase_M23"/>
    <property type="match status" value="1"/>
</dbReference>
<dbReference type="PANTHER" id="PTHR21666:SF270">
    <property type="entry name" value="MUREIN HYDROLASE ACTIVATOR ENVC"/>
    <property type="match status" value="1"/>
</dbReference>
<dbReference type="AlphaFoldDB" id="A0A178KLZ8"/>
<dbReference type="SUPFAM" id="SSF51261">
    <property type="entry name" value="Duplicated hybrid motif"/>
    <property type="match status" value="1"/>
</dbReference>
<sequence>MNVKIGSSVGIGGENNYIDVEVVQTALNQVINLISPTKPLRVDRSLGRNPEKSKTVAAMKVFQKKVVGMVRPDGRFDPNGRTMRVLREKVKQEVAPTKKPEVKPLIDFRNLQFPLSFIPKESYKVHPRHFGSNRSGGKRKHAGCDLYAPEGTPIYAMADGVIIKFSYFYYGTYELVVKHGTGVIRYGEVATVLPNKLKVGSKVKKGDQIANVGLLHFPSGNTMSMLHLEMYSGKETGNLTDKSAGANKYMRRADLIDPTTYLDRAAKVLKGTLE</sequence>
<gene>
    <name evidence="2" type="ORF">A3K86_04450</name>
</gene>
<dbReference type="InterPro" id="IPR011055">
    <property type="entry name" value="Dup_hybrid_motif"/>
</dbReference>